<feature type="binding site" evidence="5">
    <location>
        <begin position="155"/>
        <end position="157"/>
    </location>
    <ligand>
        <name>substrate</name>
    </ligand>
</feature>
<comment type="subunit">
    <text evidence="5">Homotetramer.</text>
</comment>
<dbReference type="InterPro" id="IPR022761">
    <property type="entry name" value="Fumarate_lyase_N"/>
</dbReference>
<keyword evidence="2 5" id="KW-0963">Cytoplasm</keyword>
<proteinExistence type="inferred from homology"/>
<evidence type="ECO:0000256" key="6">
    <source>
        <dbReference type="SAM" id="MobiDB-lite"/>
    </source>
</evidence>
<dbReference type="Gene3D" id="1.10.40.30">
    <property type="entry name" value="Fumarase/aspartase (C-terminal domain)"/>
    <property type="match status" value="1"/>
</dbReference>
<dbReference type="UniPathway" id="UPA00223">
    <property type="reaction ID" value="UER01007"/>
</dbReference>
<gene>
    <name evidence="9" type="primary">aspA</name>
    <name evidence="5" type="synonym">fumC</name>
    <name evidence="9" type="ORF">WQ53_14500</name>
</gene>
<evidence type="ECO:0000259" key="7">
    <source>
        <dbReference type="Pfam" id="PF00206"/>
    </source>
</evidence>
<feature type="binding site" evidence="5">
    <location>
        <begin position="117"/>
        <end position="119"/>
    </location>
    <ligand>
        <name>substrate</name>
    </ligand>
</feature>
<feature type="region of interest" description="Disordered" evidence="6">
    <location>
        <begin position="1"/>
        <end position="22"/>
    </location>
</feature>
<sequence length="489" mass="51183">MSKPPARPRAKAPAAATPPAARTRIERDSMGELQVPIDALWGAQTQRAVQNFPVSGRPLPRGFIRALGLVKAAAAEVNAGLGLLPKNLAGAIRAAALEVATGAHDAQFPVDIYQTGSGTSSNMNANEVIAALAQRSGKAGKAKVHPNDHVNLGQSSNDVIPTAIRVSAQLAVVEDLLPALKHLRRTIERRGRELRKVVKTGRTHLMDAMPLTFEQEFGAWASQLRSAEGRLEDSLKRLRRLPLGGTAIGSGINADPRFGARAAKAISALAGTRFESAEDKFEGLAAQDDAVELSGQLNALAVALIKIANDLRWMNAGPLAGLGEIELPALQPGSSIMPGKVNPVIPEATVMAAAQVIGHHTAITVAGQTGNFQLNVTLPLIAANLLDSIQLLANVSRLLADSAIAGLKVRGERVREALDRNPILVTALNPVIGYEQGAAIAKQAYKECRPVLEVAMEVTGLPEKTLRPLLDPAVLANGGIHGKPGGGGG</sequence>
<feature type="binding site" evidence="5">
    <location>
        <begin position="340"/>
        <end position="342"/>
    </location>
    <ligand>
        <name>substrate</name>
    </ligand>
</feature>
<feature type="binding site" evidence="5">
    <location>
        <position position="335"/>
    </location>
    <ligand>
        <name>substrate</name>
    </ligand>
</feature>
<dbReference type="GO" id="GO:0004333">
    <property type="term" value="F:fumarate hydratase activity"/>
    <property type="evidence" value="ECO:0007669"/>
    <property type="project" value="UniProtKB-UniRule"/>
</dbReference>
<dbReference type="InterPro" id="IPR020557">
    <property type="entry name" value="Fumarate_lyase_CS"/>
</dbReference>
<dbReference type="FunFam" id="1.20.200.10:FF:000001">
    <property type="entry name" value="Fumarate hydratase, mitochondrial"/>
    <property type="match status" value="1"/>
</dbReference>
<dbReference type="EC" id="4.2.1.2" evidence="5"/>
<feature type="domain" description="Fumarase C C-terminal" evidence="8">
    <location>
        <begin position="424"/>
        <end position="476"/>
    </location>
</feature>
<feature type="compositionally biased region" description="Basic residues" evidence="6">
    <location>
        <begin position="1"/>
        <end position="10"/>
    </location>
</feature>
<dbReference type="InterPro" id="IPR008948">
    <property type="entry name" value="L-Aspartase-like"/>
</dbReference>
<dbReference type="Proteomes" id="UP000033067">
    <property type="component" value="Chromosome"/>
</dbReference>
<dbReference type="FunFam" id="1.10.40.30:FF:000002">
    <property type="entry name" value="Fumarate hydratase class II"/>
    <property type="match status" value="1"/>
</dbReference>
<dbReference type="SUPFAM" id="SSF48557">
    <property type="entry name" value="L-aspartase-like"/>
    <property type="match status" value="1"/>
</dbReference>
<protein>
    <recommendedName>
        <fullName evidence="5">Fumarate hydratase class II</fullName>
        <shortName evidence="5">Fumarase C</shortName>
        <ecNumber evidence="5">4.2.1.2</ecNumber>
    </recommendedName>
    <alternativeName>
        <fullName evidence="5">Aerobic fumarase</fullName>
    </alternativeName>
    <alternativeName>
        <fullName evidence="5">Iron-independent fumarase</fullName>
    </alternativeName>
</protein>
<evidence type="ECO:0000256" key="4">
    <source>
        <dbReference type="ARBA" id="ARBA00023239"/>
    </source>
</evidence>
<evidence type="ECO:0000259" key="8">
    <source>
        <dbReference type="Pfam" id="PF10415"/>
    </source>
</evidence>
<feature type="binding site" description="in site B" evidence="5">
    <location>
        <begin position="145"/>
        <end position="148"/>
    </location>
    <ligand>
        <name>substrate</name>
    </ligand>
</feature>
<dbReference type="EMBL" id="CP011144">
    <property type="protein sequence ID" value="AKC87788.1"/>
    <property type="molecule type" value="Genomic_DNA"/>
</dbReference>
<dbReference type="PROSITE" id="PS00163">
    <property type="entry name" value="FUMARATE_LYASES"/>
    <property type="match status" value="1"/>
</dbReference>
<dbReference type="AlphaFoldDB" id="A0A0E3Z366"/>
<dbReference type="CDD" id="cd01362">
    <property type="entry name" value="Fumarase_classII"/>
    <property type="match status" value="1"/>
</dbReference>
<evidence type="ECO:0000256" key="2">
    <source>
        <dbReference type="ARBA" id="ARBA00022490"/>
    </source>
</evidence>
<feature type="active site" evidence="5">
    <location>
        <position position="334"/>
    </location>
</feature>
<comment type="function">
    <text evidence="5">Involved in the TCA cycle. Catalyzes the stereospecific interconversion of fumarate to L-malate.</text>
</comment>
<organism evidence="9 10">
    <name type="scientific">Pseudoxanthomonas suwonensis</name>
    <dbReference type="NCBI Taxonomy" id="314722"/>
    <lineage>
        <taxon>Bacteria</taxon>
        <taxon>Pseudomonadati</taxon>
        <taxon>Pseudomonadota</taxon>
        <taxon>Gammaproteobacteria</taxon>
        <taxon>Lysobacterales</taxon>
        <taxon>Lysobacteraceae</taxon>
        <taxon>Pseudoxanthomonas</taxon>
    </lineage>
</organism>
<dbReference type="Gene3D" id="1.10.275.10">
    <property type="entry name" value="Fumarase/aspartase (N-terminal domain)"/>
    <property type="match status" value="1"/>
</dbReference>
<dbReference type="Pfam" id="PF00206">
    <property type="entry name" value="Lyase_1"/>
    <property type="match status" value="1"/>
</dbReference>
<keyword evidence="4 5" id="KW-0456">Lyase</keyword>
<dbReference type="Gene3D" id="1.20.200.10">
    <property type="entry name" value="Fumarase/aspartase (Central domain)"/>
    <property type="match status" value="1"/>
</dbReference>
<dbReference type="PRINTS" id="PR00145">
    <property type="entry name" value="ARGSUCLYASE"/>
</dbReference>
<name>A0A0E3Z366_9GAMM</name>
<dbReference type="InterPro" id="IPR018951">
    <property type="entry name" value="Fumarase_C_C"/>
</dbReference>
<dbReference type="PATRIC" id="fig|314722.6.peg.3143"/>
<keyword evidence="3 5" id="KW-0816">Tricarboxylic acid cycle</keyword>
<evidence type="ECO:0000256" key="3">
    <source>
        <dbReference type="ARBA" id="ARBA00022532"/>
    </source>
</evidence>
<comment type="similarity">
    <text evidence="1 5">Belongs to the class-II fumarase/aspartase family. Fumarase subfamily.</text>
</comment>
<dbReference type="PANTHER" id="PTHR11444:SF22">
    <property type="entry name" value="FUMARATE HYDRATASE CLASS II"/>
    <property type="match status" value="1"/>
</dbReference>
<evidence type="ECO:0000256" key="5">
    <source>
        <dbReference type="HAMAP-Rule" id="MF_00743"/>
    </source>
</evidence>
<evidence type="ECO:0000313" key="9">
    <source>
        <dbReference type="EMBL" id="AKC87788.1"/>
    </source>
</evidence>
<dbReference type="FunFam" id="1.10.275.10:FF:000001">
    <property type="entry name" value="Fumarate hydratase, mitochondrial"/>
    <property type="match status" value="1"/>
</dbReference>
<evidence type="ECO:0000256" key="1">
    <source>
        <dbReference type="ARBA" id="ARBA00009084"/>
    </source>
</evidence>
<dbReference type="PANTHER" id="PTHR11444">
    <property type="entry name" value="ASPARTATEAMMONIA/ARGININOSUCCINATE/ADENYLOSUCCINATE LYASE"/>
    <property type="match status" value="1"/>
</dbReference>
<comment type="subcellular location">
    <subcellularLocation>
        <location evidence="5">Cytoplasm</location>
    </subcellularLocation>
</comment>
<dbReference type="InterPro" id="IPR024083">
    <property type="entry name" value="Fumarase/histidase_N"/>
</dbReference>
<comment type="pathway">
    <text evidence="5">Carbohydrate metabolism; tricarboxylic acid cycle; (S)-malate from fumarate: step 1/1.</text>
</comment>
<feature type="site" description="Important for catalytic activity" evidence="5">
    <location>
        <position position="347"/>
    </location>
</feature>
<dbReference type="eggNOG" id="COG0114">
    <property type="taxonomic scope" value="Bacteria"/>
</dbReference>
<dbReference type="HAMAP" id="MF_00743">
    <property type="entry name" value="FumaraseC"/>
    <property type="match status" value="1"/>
</dbReference>
<keyword evidence="10" id="KW-1185">Reference proteome</keyword>
<dbReference type="Pfam" id="PF10415">
    <property type="entry name" value="FumaraseC_C"/>
    <property type="match status" value="1"/>
</dbReference>
<dbReference type="InterPro" id="IPR005677">
    <property type="entry name" value="Fum_hydII"/>
</dbReference>
<dbReference type="InterPro" id="IPR000362">
    <property type="entry name" value="Fumarate_lyase_fam"/>
</dbReference>
<dbReference type="PRINTS" id="PR00149">
    <property type="entry name" value="FUMRATELYASE"/>
</dbReference>
<feature type="compositionally biased region" description="Low complexity" evidence="6">
    <location>
        <begin position="11"/>
        <end position="22"/>
    </location>
</feature>
<dbReference type="GO" id="GO:0005737">
    <property type="term" value="C:cytoplasm"/>
    <property type="evidence" value="ECO:0007669"/>
    <property type="project" value="UniProtKB-SubCell"/>
</dbReference>
<reference evidence="9 10" key="1">
    <citation type="journal article" date="2015" name="Genome Announc.">
        <title>Complete Genome Sequence of Pseudoxanthomonas suwonensis Strain J1, a Cellulose-Degrading Bacterium Isolated from Leaf- and Wood-Enriched Soil.</title>
        <authorList>
            <person name="Hou L."/>
            <person name="Jiang J."/>
            <person name="Xu Z."/>
            <person name="Zhou Y."/>
            <person name="Leung F.C."/>
        </authorList>
    </citation>
    <scope>NUCLEOTIDE SEQUENCE [LARGE SCALE GENOMIC DNA]</scope>
    <source>
        <strain evidence="9 10">J1</strain>
    </source>
</reference>
<dbReference type="GO" id="GO:0006106">
    <property type="term" value="P:fumarate metabolic process"/>
    <property type="evidence" value="ECO:0007669"/>
    <property type="project" value="InterPro"/>
</dbReference>
<accession>A0A0E3Z366</accession>
<feature type="active site" description="Proton donor/acceptor" evidence="5">
    <location>
        <position position="204"/>
    </location>
</feature>
<feature type="domain" description="Fumarate lyase N-terminal" evidence="7">
    <location>
        <begin position="31"/>
        <end position="358"/>
    </location>
</feature>
<comment type="catalytic activity">
    <reaction evidence="5">
        <text>(S)-malate = fumarate + H2O</text>
        <dbReference type="Rhea" id="RHEA:12460"/>
        <dbReference type="ChEBI" id="CHEBI:15377"/>
        <dbReference type="ChEBI" id="CHEBI:15589"/>
        <dbReference type="ChEBI" id="CHEBI:29806"/>
        <dbReference type="EC" id="4.2.1.2"/>
    </reaction>
</comment>
<comment type="miscellaneous">
    <text evidence="5">There are 2 substrate-binding sites: the catalytic A site, and the non-catalytic B site that may play a role in the transfer of substrate or product between the active site and the solvent. Alternatively, the B site may bind allosteric effectors.</text>
</comment>
<dbReference type="GO" id="GO:0006099">
    <property type="term" value="P:tricarboxylic acid cycle"/>
    <property type="evidence" value="ECO:0007669"/>
    <property type="project" value="UniProtKB-UniRule"/>
</dbReference>
<dbReference type="KEGG" id="psuw:WQ53_14500"/>
<evidence type="ECO:0000313" key="10">
    <source>
        <dbReference type="Proteomes" id="UP000033067"/>
    </source>
</evidence>
<feature type="binding site" evidence="5">
    <location>
        <position position="203"/>
    </location>
    <ligand>
        <name>substrate</name>
    </ligand>
</feature>